<keyword evidence="6" id="KW-0156">Chromatin regulator</keyword>
<feature type="compositionally biased region" description="Low complexity" evidence="10">
    <location>
        <begin position="814"/>
        <end position="826"/>
    </location>
</feature>
<feature type="compositionally biased region" description="Low complexity" evidence="10">
    <location>
        <begin position="366"/>
        <end position="377"/>
    </location>
</feature>
<dbReference type="Pfam" id="PF24105">
    <property type="entry name" value="Beta-prop_CAF1B_HIR1"/>
    <property type="match status" value="2"/>
</dbReference>
<feature type="compositionally biased region" description="Low complexity" evidence="10">
    <location>
        <begin position="392"/>
        <end position="406"/>
    </location>
</feature>
<feature type="repeat" description="WD" evidence="9">
    <location>
        <begin position="149"/>
        <end position="183"/>
    </location>
</feature>
<dbReference type="PROSITE" id="PS50294">
    <property type="entry name" value="WD_REPEATS_REGION"/>
    <property type="match status" value="2"/>
</dbReference>
<feature type="region of interest" description="Disordered" evidence="10">
    <location>
        <begin position="806"/>
        <end position="864"/>
    </location>
</feature>
<dbReference type="Proteomes" id="UP000398389">
    <property type="component" value="Unassembled WGS sequence"/>
</dbReference>
<keyword evidence="7" id="KW-0234">DNA repair</keyword>
<evidence type="ECO:0000256" key="10">
    <source>
        <dbReference type="SAM" id="MobiDB-lite"/>
    </source>
</evidence>
<keyword evidence="13" id="KW-1185">Reference proteome</keyword>
<sequence>MKAKALTIHWHQDSQPIYSAHFQPLPPGVSPVGVLSRRLATAGGDNNVRLWRVNLADPSHPTYLATLAKHTQAVNVVRFDPKGTLLASAGDDGTIILWTPEVSASASGFGTTTASSIKPAFGASEDTAGAEDKESWRILRICRTSIAEIYDLAWSPDSAYILAGSMDNVARVYSAATGQCVRELAEHSHYVQGVAWDPHNEYIATQSSDRSVHIYSLKTKDGVYILGGGAAAATTATVATAAATATAATAASTATASANSSNSSLSVSGSSISAPHHKIARADLPVRILTAPNTNNNNSIPLQDSALHPPASKFRASASPSPHLSASSAPHSLAPPTPTSLSELTGPSSVASPESYHSDTSIGPGSVVSSLTSSKTSAMNPPAPKSSHSRKSSFGSSSSATSTPSATTATVSSTLTNFGFSSNLGSDSNNNSNANSSNSSNNSNSSSNSSSSSSSNNNNTGTPIPTSSNSAPLLPPPPPPPPSSSTSNHPQSPISTASSSRPSSPSPSFLPLPAVRSIGSPSVAMSMMLSRSSYLYHSETLVSFFRRLTFSPDGSLLLTPSGMFKYAAHDAFDRLGTPTVPAPAPLTNNPLGSGSSSGEDVTNTVYIYTRAGLNRPPVAHLPGLKKPSLAVGCSPVFYKLRNTPRAVAKPVVTMTFDNKSLEDTDSTVPSAAPSPVPSYISPHPLNSPNSKIRNPRSTPEPPSATPPPIQQSQQLSAPVFSLKYRMVYAVITQDTVIVYDTEQRQPLCVVSNLNYSAFTDLTWSPDGNILLVTSTDGFCSVIIFENGELGERYTDPIPAPPAFSSSNYHQFKLSGQPSSSSNTSHSTYPHGHTLSHHHPPNPSLFQLPIHSPRKRTSDPRPPLPSTALVAAAAAQVAAAAGSPQSTTTTTNSSRASSRASSPAAFGGSLGGTSGNTPSSGFFFGGPLVPPSSSLGPPSHIQSATSATGSSNAGPVPVVSPMPSIVGHGTGVGYNTPPHTPVPLGQAQLATTSVPSPVSSSSTLPTQHSTSPNKAEAGTTSSNSNPSVILKRPGQGSSTDDSKKKKKRRIAPTLIGKIE</sequence>
<evidence type="ECO:0000256" key="9">
    <source>
        <dbReference type="PROSITE-ProRule" id="PRU00221"/>
    </source>
</evidence>
<feature type="repeat" description="WD" evidence="9">
    <location>
        <begin position="67"/>
        <end position="98"/>
    </location>
</feature>
<evidence type="ECO:0000256" key="6">
    <source>
        <dbReference type="ARBA" id="ARBA00022853"/>
    </source>
</evidence>
<feature type="compositionally biased region" description="Polar residues" evidence="10">
    <location>
        <begin position="1003"/>
        <end position="1026"/>
    </location>
</feature>
<feature type="compositionally biased region" description="Low complexity" evidence="10">
    <location>
        <begin position="426"/>
        <end position="472"/>
    </location>
</feature>
<evidence type="ECO:0000256" key="3">
    <source>
        <dbReference type="ARBA" id="ARBA00022574"/>
    </source>
</evidence>
<dbReference type="GO" id="GO:0006334">
    <property type="term" value="P:nucleosome assembly"/>
    <property type="evidence" value="ECO:0007669"/>
    <property type="project" value="TreeGrafter"/>
</dbReference>
<dbReference type="AlphaFoldDB" id="A0A5E8BU74"/>
<keyword evidence="3 9" id="KW-0853">WD repeat</keyword>
<evidence type="ECO:0000259" key="11">
    <source>
        <dbReference type="Pfam" id="PF24105"/>
    </source>
</evidence>
<dbReference type="InterPro" id="IPR015943">
    <property type="entry name" value="WD40/YVTN_repeat-like_dom_sf"/>
</dbReference>
<feature type="domain" description="CAF1B/HIR1 beta-propeller" evidence="11">
    <location>
        <begin position="1"/>
        <end position="222"/>
    </location>
</feature>
<dbReference type="GO" id="GO:0006281">
    <property type="term" value="P:DNA repair"/>
    <property type="evidence" value="ECO:0007669"/>
    <property type="project" value="UniProtKB-KW"/>
</dbReference>
<dbReference type="RefSeq" id="XP_031855122.1">
    <property type="nucleotide sequence ID" value="XM_031999231.1"/>
</dbReference>
<comment type="similarity">
    <text evidence="2">Belongs to the WD repeat HIR1 family.</text>
</comment>
<feature type="compositionally biased region" description="Pro residues" evidence="10">
    <location>
        <begin position="698"/>
        <end position="709"/>
    </location>
</feature>
<evidence type="ECO:0000313" key="13">
    <source>
        <dbReference type="Proteomes" id="UP000398389"/>
    </source>
</evidence>
<dbReference type="SMART" id="SM00320">
    <property type="entry name" value="WD40"/>
    <property type="match status" value="5"/>
</dbReference>
<name>A0A5E8BU74_9ASCO</name>
<feature type="compositionally biased region" description="Low complexity" evidence="10">
    <location>
        <begin position="666"/>
        <end position="682"/>
    </location>
</feature>
<proteinExistence type="inferred from homology"/>
<feature type="region of interest" description="Disordered" evidence="10">
    <location>
        <begin position="878"/>
        <end position="1058"/>
    </location>
</feature>
<dbReference type="InterPro" id="IPR036322">
    <property type="entry name" value="WD40_repeat_dom_sf"/>
</dbReference>
<dbReference type="OrthoDB" id="71227at2759"/>
<dbReference type="PROSITE" id="PS50082">
    <property type="entry name" value="WD_REPEATS_2"/>
    <property type="match status" value="3"/>
</dbReference>
<evidence type="ECO:0000313" key="12">
    <source>
        <dbReference type="EMBL" id="VVT55278.1"/>
    </source>
</evidence>
<keyword evidence="5" id="KW-0227">DNA damage</keyword>
<feature type="compositionally biased region" description="Low complexity" evidence="10">
    <location>
        <begin position="316"/>
        <end position="332"/>
    </location>
</feature>
<dbReference type="GO" id="GO:0005634">
    <property type="term" value="C:nucleus"/>
    <property type="evidence" value="ECO:0007669"/>
    <property type="project" value="UniProtKB-SubCell"/>
</dbReference>
<feature type="region of interest" description="Disordered" evidence="10">
    <location>
        <begin position="426"/>
        <end position="508"/>
    </location>
</feature>
<feature type="region of interest" description="Disordered" evidence="10">
    <location>
        <begin position="295"/>
        <end position="406"/>
    </location>
</feature>
<dbReference type="InterPro" id="IPR055410">
    <property type="entry name" value="Beta-prop_CAF1B_HIR1"/>
</dbReference>
<dbReference type="InterPro" id="IPR045145">
    <property type="entry name" value="PTHR15271"/>
</dbReference>
<accession>A0A5E8BU74</accession>
<feature type="compositionally biased region" description="Low complexity" evidence="10">
    <location>
        <begin position="339"/>
        <end position="349"/>
    </location>
</feature>
<dbReference type="GO" id="GO:0006335">
    <property type="term" value="P:DNA replication-dependent chromatin assembly"/>
    <property type="evidence" value="ECO:0007669"/>
    <property type="project" value="InterPro"/>
</dbReference>
<keyword evidence="4" id="KW-0677">Repeat</keyword>
<feature type="domain" description="CAF1B/HIR1 beta-propeller" evidence="11">
    <location>
        <begin position="711"/>
        <end position="789"/>
    </location>
</feature>
<dbReference type="PANTHER" id="PTHR15271">
    <property type="entry name" value="CHROMATIN ASSEMBLY FACTOR 1 SUBUNIT B"/>
    <property type="match status" value="1"/>
</dbReference>
<dbReference type="SUPFAM" id="SSF50978">
    <property type="entry name" value="WD40 repeat-like"/>
    <property type="match status" value="1"/>
</dbReference>
<dbReference type="InterPro" id="IPR001680">
    <property type="entry name" value="WD40_rpt"/>
</dbReference>
<organism evidence="12 13">
    <name type="scientific">Magnusiomyces paraingens</name>
    <dbReference type="NCBI Taxonomy" id="2606893"/>
    <lineage>
        <taxon>Eukaryota</taxon>
        <taxon>Fungi</taxon>
        <taxon>Dikarya</taxon>
        <taxon>Ascomycota</taxon>
        <taxon>Saccharomycotina</taxon>
        <taxon>Dipodascomycetes</taxon>
        <taxon>Dipodascales</taxon>
        <taxon>Dipodascaceae</taxon>
        <taxon>Magnusiomyces</taxon>
    </lineage>
</organism>
<feature type="compositionally biased region" description="Low complexity" evidence="10">
    <location>
        <begin position="990"/>
        <end position="1002"/>
    </location>
</feature>
<keyword evidence="8" id="KW-0539">Nucleus</keyword>
<reference evidence="12 13" key="1">
    <citation type="submission" date="2019-09" db="EMBL/GenBank/DDBJ databases">
        <authorList>
            <person name="Brejova B."/>
        </authorList>
    </citation>
    <scope>NUCLEOTIDE SEQUENCE [LARGE SCALE GENOMIC DNA]</scope>
</reference>
<feature type="compositionally biased region" description="Low complexity" evidence="10">
    <location>
        <begin position="878"/>
        <end position="906"/>
    </location>
</feature>
<feature type="compositionally biased region" description="Pro residues" evidence="10">
    <location>
        <begin position="473"/>
        <end position="483"/>
    </location>
</feature>
<protein>
    <recommendedName>
        <fullName evidence="11">CAF1B/HIR1 beta-propeller domain-containing protein</fullName>
    </recommendedName>
</protein>
<dbReference type="PANTHER" id="PTHR15271:SF4">
    <property type="entry name" value="CHROMATIN ASSEMBLY FACTOR 1 SUBUNIT B"/>
    <property type="match status" value="1"/>
</dbReference>
<feature type="repeat" description="WD" evidence="9">
    <location>
        <begin position="184"/>
        <end position="225"/>
    </location>
</feature>
<feature type="compositionally biased region" description="Low complexity" evidence="10">
    <location>
        <begin position="914"/>
        <end position="965"/>
    </location>
</feature>
<evidence type="ECO:0000256" key="1">
    <source>
        <dbReference type="ARBA" id="ARBA00004123"/>
    </source>
</evidence>
<feature type="compositionally biased region" description="Low complexity" evidence="10">
    <location>
        <begin position="484"/>
        <end position="503"/>
    </location>
</feature>
<evidence type="ECO:0000256" key="5">
    <source>
        <dbReference type="ARBA" id="ARBA00022763"/>
    </source>
</evidence>
<dbReference type="GeneID" id="43583331"/>
<dbReference type="GO" id="GO:0033186">
    <property type="term" value="C:CAF-1 complex"/>
    <property type="evidence" value="ECO:0007669"/>
    <property type="project" value="TreeGrafter"/>
</dbReference>
<evidence type="ECO:0000256" key="7">
    <source>
        <dbReference type="ARBA" id="ARBA00023204"/>
    </source>
</evidence>
<feature type="region of interest" description="Disordered" evidence="10">
    <location>
        <begin position="661"/>
        <end position="713"/>
    </location>
</feature>
<evidence type="ECO:0000256" key="2">
    <source>
        <dbReference type="ARBA" id="ARBA00007306"/>
    </source>
</evidence>
<dbReference type="Gene3D" id="2.130.10.10">
    <property type="entry name" value="YVTN repeat-like/Quinoprotein amine dehydrogenase"/>
    <property type="match status" value="3"/>
</dbReference>
<comment type="subcellular location">
    <subcellularLocation>
        <location evidence="1">Nucleus</location>
    </subcellularLocation>
</comment>
<evidence type="ECO:0000256" key="4">
    <source>
        <dbReference type="ARBA" id="ARBA00022737"/>
    </source>
</evidence>
<gene>
    <name evidence="12" type="ORF">SAPINGB_P004516</name>
</gene>
<evidence type="ECO:0000256" key="8">
    <source>
        <dbReference type="ARBA" id="ARBA00023242"/>
    </source>
</evidence>
<dbReference type="EMBL" id="CABVLU010000003">
    <property type="protein sequence ID" value="VVT55278.1"/>
    <property type="molecule type" value="Genomic_DNA"/>
</dbReference>